<evidence type="ECO:0000313" key="4">
    <source>
        <dbReference type="Proteomes" id="UP001248134"/>
    </source>
</evidence>
<feature type="region of interest" description="Disordered" evidence="1">
    <location>
        <begin position="27"/>
        <end position="58"/>
    </location>
</feature>
<dbReference type="Pfam" id="PF13798">
    <property type="entry name" value="PCYCGC"/>
    <property type="match status" value="1"/>
</dbReference>
<protein>
    <recommendedName>
        <fullName evidence="5">Lipoprotein</fullName>
    </recommendedName>
</protein>
<evidence type="ECO:0000256" key="2">
    <source>
        <dbReference type="SAM" id="SignalP"/>
    </source>
</evidence>
<proteinExistence type="predicted"/>
<dbReference type="Proteomes" id="UP001248134">
    <property type="component" value="Unassembled WGS sequence"/>
</dbReference>
<evidence type="ECO:0000313" key="3">
    <source>
        <dbReference type="EMBL" id="MDR4327272.1"/>
    </source>
</evidence>
<feature type="compositionally biased region" description="Basic and acidic residues" evidence="1">
    <location>
        <begin position="27"/>
        <end position="39"/>
    </location>
</feature>
<name>A0AAJ1Z1A2_9BACI</name>
<evidence type="ECO:0000256" key="1">
    <source>
        <dbReference type="SAM" id="MobiDB-lite"/>
    </source>
</evidence>
<reference evidence="3" key="1">
    <citation type="submission" date="2019-07" db="EMBL/GenBank/DDBJ databases">
        <title>Phylogenomic Reclassification of ATCC Bacillus Strains and Various Taxa within the Genus Bacillus.</title>
        <authorList>
            <person name="Riojas M.A."/>
            <person name="Frank A.M."/>
            <person name="Fenn S.L."/>
            <person name="King S.P."/>
            <person name="Brower S.M."/>
            <person name="Hazbon M.H."/>
        </authorList>
    </citation>
    <scope>NUCLEOTIDE SEQUENCE</scope>
    <source>
        <strain evidence="3">NR-12239</strain>
    </source>
</reference>
<keyword evidence="2" id="KW-0732">Signal</keyword>
<gene>
    <name evidence="3" type="ORF">FOS08_15465</name>
</gene>
<dbReference type="EMBL" id="VLYX01000015">
    <property type="protein sequence ID" value="MDR4327272.1"/>
    <property type="molecule type" value="Genomic_DNA"/>
</dbReference>
<feature type="chain" id="PRO_5044472145" description="Lipoprotein" evidence="2">
    <location>
        <begin position="22"/>
        <end position="178"/>
    </location>
</feature>
<dbReference type="PROSITE" id="PS51257">
    <property type="entry name" value="PROKAR_LIPOPROTEIN"/>
    <property type="match status" value="1"/>
</dbReference>
<feature type="signal peptide" evidence="2">
    <location>
        <begin position="1"/>
        <end position="21"/>
    </location>
</feature>
<organism evidence="3 4">
    <name type="scientific">Bacillus pseudomycoides</name>
    <dbReference type="NCBI Taxonomy" id="64104"/>
    <lineage>
        <taxon>Bacteria</taxon>
        <taxon>Bacillati</taxon>
        <taxon>Bacillota</taxon>
        <taxon>Bacilli</taxon>
        <taxon>Bacillales</taxon>
        <taxon>Bacillaceae</taxon>
        <taxon>Bacillus</taxon>
        <taxon>Bacillus cereus group</taxon>
    </lineage>
</organism>
<evidence type="ECO:0008006" key="5">
    <source>
        <dbReference type="Google" id="ProtNLM"/>
    </source>
</evidence>
<dbReference type="InterPro" id="IPR025673">
    <property type="entry name" value="PCYCGC"/>
</dbReference>
<dbReference type="RefSeq" id="WP_097786818.1">
    <property type="nucleotide sequence ID" value="NZ_JANIOB010000007.1"/>
</dbReference>
<dbReference type="AlphaFoldDB" id="A0AAJ1Z1A2"/>
<accession>A0AAJ1Z1A2</accession>
<comment type="caution">
    <text evidence="3">The sequence shown here is derived from an EMBL/GenBank/DDBJ whole genome shotgun (WGS) entry which is preliminary data.</text>
</comment>
<sequence>MKRPLFSILLLICLSILIALAGCSSNEEKKSSSEPKETQKSTQKHTMGDDHTVTDITETTKGADTLPSFLSTKPEQMQKIYQMAGEDHELLEWIPCYCGCGESVGHKSNKNCFVREVKESGEIVWDSHATTCANCLDIALQSVSLKKNGMSTLEIRQYIDNQYKEGYAKPTPTPMPSA</sequence>